<keyword evidence="3" id="KW-1185">Reference proteome</keyword>
<feature type="chain" id="PRO_5005538844" description="Right handed beta helix domain-containing protein" evidence="1">
    <location>
        <begin position="21"/>
        <end position="486"/>
    </location>
</feature>
<dbReference type="EMBL" id="KQ242329">
    <property type="protein sequence ID" value="KNC79302.1"/>
    <property type="molecule type" value="Genomic_DNA"/>
</dbReference>
<dbReference type="InterPro" id="IPR011050">
    <property type="entry name" value="Pectin_lyase_fold/virulence"/>
</dbReference>
<dbReference type="AlphaFoldDB" id="A0A0L0FR58"/>
<organism evidence="2 3">
    <name type="scientific">Sphaeroforma arctica JP610</name>
    <dbReference type="NCBI Taxonomy" id="667725"/>
    <lineage>
        <taxon>Eukaryota</taxon>
        <taxon>Ichthyosporea</taxon>
        <taxon>Ichthyophonida</taxon>
        <taxon>Sphaeroforma</taxon>
    </lineage>
</organism>
<evidence type="ECO:0008006" key="4">
    <source>
        <dbReference type="Google" id="ProtNLM"/>
    </source>
</evidence>
<protein>
    <recommendedName>
        <fullName evidence="4">Right handed beta helix domain-containing protein</fullName>
    </recommendedName>
</protein>
<dbReference type="GeneID" id="25908811"/>
<keyword evidence="1" id="KW-0732">Signal</keyword>
<evidence type="ECO:0000256" key="1">
    <source>
        <dbReference type="SAM" id="SignalP"/>
    </source>
</evidence>
<accession>A0A0L0FR58</accession>
<gene>
    <name evidence="2" type="ORF">SARC_08307</name>
</gene>
<dbReference type="RefSeq" id="XP_014153204.1">
    <property type="nucleotide sequence ID" value="XM_014297729.1"/>
</dbReference>
<proteinExistence type="predicted"/>
<evidence type="ECO:0000313" key="2">
    <source>
        <dbReference type="EMBL" id="KNC79302.1"/>
    </source>
</evidence>
<feature type="signal peptide" evidence="1">
    <location>
        <begin position="1"/>
        <end position="20"/>
    </location>
</feature>
<name>A0A0L0FR58_9EUKA</name>
<sequence length="486" mass="51779">MQTIKVASAFAVWVMASTCAQPISEETVSNIPSASLETEIANTTEIPIMSSIPDTPVVQNVTEDLCSCYVAVNRICVNTTLPETLAAAVEGDVVSISGNYAASEPMNISVSLTLQGITCGDKISQITTLFKTDTPLIPESREASSQKYALFNIVAASISVTLQDLKLQRGQHDADSYGTALYSEFGIGLELKNVEISNMRAFSHGGSAVYIATAVGSVHFDDQTKIIDNSVADGGCNEDDVLDPYCPAPNGGPDLHLCPDRCFGGGGAVWIGSCFGAETDVNVSANFHNNYHEFGHGMGGAVFMDWVQCEVHFVGNYTNNTSSDGGAIHIESIQEGGSIEFDGHYENNQAVEGGWGARGAANRVRDMVDGSTLAIRGTYIGNRAAGRGGVMAQNNIDGTVTMEVVAEGNVATRGSATSVHGVISEASIYTLAKECVFTDNEVEDDTLTDINLYNEHDISEVEFNADYYNKVDYVVRIQTDTPTDTQ</sequence>
<reference evidence="2 3" key="1">
    <citation type="submission" date="2011-02" db="EMBL/GenBank/DDBJ databases">
        <title>The Genome Sequence of Sphaeroforma arctica JP610.</title>
        <authorList>
            <consortium name="The Broad Institute Genome Sequencing Platform"/>
            <person name="Russ C."/>
            <person name="Cuomo C."/>
            <person name="Young S.K."/>
            <person name="Zeng Q."/>
            <person name="Gargeya S."/>
            <person name="Alvarado L."/>
            <person name="Berlin A."/>
            <person name="Chapman S.B."/>
            <person name="Chen Z."/>
            <person name="Freedman E."/>
            <person name="Gellesch M."/>
            <person name="Goldberg J."/>
            <person name="Griggs A."/>
            <person name="Gujja S."/>
            <person name="Heilman E."/>
            <person name="Heiman D."/>
            <person name="Howarth C."/>
            <person name="Mehta T."/>
            <person name="Neiman D."/>
            <person name="Pearson M."/>
            <person name="Roberts A."/>
            <person name="Saif S."/>
            <person name="Shea T."/>
            <person name="Shenoy N."/>
            <person name="Sisk P."/>
            <person name="Stolte C."/>
            <person name="Sykes S."/>
            <person name="White J."/>
            <person name="Yandava C."/>
            <person name="Burger G."/>
            <person name="Gray M.W."/>
            <person name="Holland P.W.H."/>
            <person name="King N."/>
            <person name="Lang F.B.F."/>
            <person name="Roger A.J."/>
            <person name="Ruiz-Trillo I."/>
            <person name="Haas B."/>
            <person name="Nusbaum C."/>
            <person name="Birren B."/>
        </authorList>
    </citation>
    <scope>NUCLEOTIDE SEQUENCE [LARGE SCALE GENOMIC DNA]</scope>
    <source>
        <strain evidence="2 3">JP610</strain>
    </source>
</reference>
<evidence type="ECO:0000313" key="3">
    <source>
        <dbReference type="Proteomes" id="UP000054560"/>
    </source>
</evidence>
<dbReference type="Proteomes" id="UP000054560">
    <property type="component" value="Unassembled WGS sequence"/>
</dbReference>
<dbReference type="SUPFAM" id="SSF51126">
    <property type="entry name" value="Pectin lyase-like"/>
    <property type="match status" value="1"/>
</dbReference>